<accession>A0A756LAQ6</accession>
<dbReference type="AlphaFoldDB" id="A0A756LAQ6"/>
<protein>
    <submittedName>
        <fullName evidence="1">Uncharacterized protein</fullName>
    </submittedName>
</protein>
<reference evidence="1" key="1">
    <citation type="journal article" date="2018" name="Genome Biol.">
        <title>SKESA: strategic k-mer extension for scrupulous assemblies.</title>
        <authorList>
            <person name="Souvorov A."/>
            <person name="Agarwala R."/>
            <person name="Lipman D.J."/>
        </authorList>
    </citation>
    <scope>NUCLEOTIDE SEQUENCE</scope>
    <source>
        <strain evidence="1">MA.CK_00/00002125</strain>
    </source>
</reference>
<evidence type="ECO:0000313" key="1">
    <source>
        <dbReference type="EMBL" id="HAG0017509.1"/>
    </source>
</evidence>
<name>A0A756LAQ6_SALER</name>
<comment type="caution">
    <text evidence="1">The sequence shown here is derived from an EMBL/GenBank/DDBJ whole genome shotgun (WGS) entry which is preliminary data.</text>
</comment>
<sequence>MKLGAIWISFTNASDGKRYCVREQDINPNRSLLDDIKGPDDTRFIFFNDGQQMTARGISREIILEPAPPLTEKAGGQQ</sequence>
<organism evidence="1">
    <name type="scientific">Salmonella enterica</name>
    <name type="common">Salmonella choleraesuis</name>
    <dbReference type="NCBI Taxonomy" id="28901"/>
    <lineage>
        <taxon>Bacteria</taxon>
        <taxon>Pseudomonadati</taxon>
        <taxon>Pseudomonadota</taxon>
        <taxon>Gammaproteobacteria</taxon>
        <taxon>Enterobacterales</taxon>
        <taxon>Enterobacteriaceae</taxon>
        <taxon>Salmonella</taxon>
    </lineage>
</organism>
<reference evidence="1" key="2">
    <citation type="submission" date="2020-02" db="EMBL/GenBank/DDBJ databases">
        <authorList>
            <consortium name="NCBI Pathogen Detection Project"/>
        </authorList>
    </citation>
    <scope>NUCLEOTIDE SEQUENCE</scope>
    <source>
        <strain evidence="1">MA.CK_00/00002125</strain>
    </source>
</reference>
<gene>
    <name evidence="1" type="ORF">G8O67_004895</name>
</gene>
<dbReference type="EMBL" id="DAAWYJ010000032">
    <property type="protein sequence ID" value="HAG0017509.1"/>
    <property type="molecule type" value="Genomic_DNA"/>
</dbReference>
<proteinExistence type="predicted"/>